<comment type="caution">
    <text evidence="2">The sequence shown here is derived from an EMBL/GenBank/DDBJ whole genome shotgun (WGS) entry which is preliminary data.</text>
</comment>
<reference evidence="2 3" key="1">
    <citation type="submission" date="2016-07" db="EMBL/GenBank/DDBJ databases">
        <title>Pervasive Adenine N6-methylation of Active Genes in Fungi.</title>
        <authorList>
            <consortium name="DOE Joint Genome Institute"/>
            <person name="Mondo S.J."/>
            <person name="Dannebaum R.O."/>
            <person name="Kuo R.C."/>
            <person name="Labutti K."/>
            <person name="Haridas S."/>
            <person name="Kuo A."/>
            <person name="Salamov A."/>
            <person name="Ahrendt S.R."/>
            <person name="Lipzen A."/>
            <person name="Sullivan W."/>
            <person name="Andreopoulos W.B."/>
            <person name="Clum A."/>
            <person name="Lindquist E."/>
            <person name="Daum C."/>
            <person name="Ramamoorthy G.K."/>
            <person name="Gryganskyi A."/>
            <person name="Culley D."/>
            <person name="Magnuson J.K."/>
            <person name="James T.Y."/>
            <person name="O'Malley M.A."/>
            <person name="Stajich J.E."/>
            <person name="Spatafora J.W."/>
            <person name="Visel A."/>
            <person name="Grigoriev I.V."/>
        </authorList>
    </citation>
    <scope>NUCLEOTIDE SEQUENCE [LARGE SCALE GENOMIC DNA]</scope>
    <source>
        <strain evidence="2 3">68-887.2</strain>
    </source>
</reference>
<sequence>MGDGSAESFHTSSTTLDESQAQMKLRRPGENVSTPGSQESTLPSTPAESPILPSFIINMLSTYSKPATSPSPQASPKVGGQYQWTSTNDLQVLVSHLDYEALRFTSA</sequence>
<dbReference type="AlphaFoldDB" id="A0A1Y2AX73"/>
<evidence type="ECO:0000256" key="1">
    <source>
        <dbReference type="SAM" id="MobiDB-lite"/>
    </source>
</evidence>
<name>A0A1Y2AX73_9TREE</name>
<feature type="region of interest" description="Disordered" evidence="1">
    <location>
        <begin position="1"/>
        <end position="50"/>
    </location>
</feature>
<feature type="compositionally biased region" description="Polar residues" evidence="1">
    <location>
        <begin position="8"/>
        <end position="22"/>
    </location>
</feature>
<dbReference type="Proteomes" id="UP000193986">
    <property type="component" value="Unassembled WGS sequence"/>
</dbReference>
<keyword evidence="3" id="KW-1185">Reference proteome</keyword>
<protein>
    <submittedName>
        <fullName evidence="2">Uncharacterized protein</fullName>
    </submittedName>
</protein>
<dbReference type="EMBL" id="MCFC01000040">
    <property type="protein sequence ID" value="ORY27171.1"/>
    <property type="molecule type" value="Genomic_DNA"/>
</dbReference>
<accession>A0A1Y2AX73</accession>
<evidence type="ECO:0000313" key="3">
    <source>
        <dbReference type="Proteomes" id="UP000193986"/>
    </source>
</evidence>
<organism evidence="2 3">
    <name type="scientific">Naematelia encephala</name>
    <dbReference type="NCBI Taxonomy" id="71784"/>
    <lineage>
        <taxon>Eukaryota</taxon>
        <taxon>Fungi</taxon>
        <taxon>Dikarya</taxon>
        <taxon>Basidiomycota</taxon>
        <taxon>Agaricomycotina</taxon>
        <taxon>Tremellomycetes</taxon>
        <taxon>Tremellales</taxon>
        <taxon>Naemateliaceae</taxon>
        <taxon>Naematelia</taxon>
    </lineage>
</organism>
<proteinExistence type="predicted"/>
<evidence type="ECO:0000313" key="2">
    <source>
        <dbReference type="EMBL" id="ORY27171.1"/>
    </source>
</evidence>
<feature type="compositionally biased region" description="Polar residues" evidence="1">
    <location>
        <begin position="31"/>
        <end position="47"/>
    </location>
</feature>
<gene>
    <name evidence="2" type="ORF">BCR39DRAFT_538711</name>
</gene>
<dbReference type="InParanoid" id="A0A1Y2AX73"/>